<dbReference type="Gene3D" id="3.40.50.620">
    <property type="entry name" value="HUPs"/>
    <property type="match status" value="1"/>
</dbReference>
<feature type="binding site" evidence="11">
    <location>
        <position position="238"/>
    </location>
    <ligand>
        <name>ATP</name>
        <dbReference type="ChEBI" id="CHEBI:30616"/>
    </ligand>
</feature>
<comment type="similarity">
    <text evidence="10 11">Belongs to the class-I aminoacyl-tRNA synthetase family. TyrS type 1 subfamily.</text>
</comment>
<evidence type="ECO:0000256" key="8">
    <source>
        <dbReference type="ARBA" id="ARBA00023146"/>
    </source>
</evidence>
<dbReference type="SUPFAM" id="SSF55174">
    <property type="entry name" value="Alpha-L RNA-binding motif"/>
    <property type="match status" value="1"/>
</dbReference>
<dbReference type="GeneID" id="95762852"/>
<feature type="short sequence motif" description="'HIGH' region" evidence="11">
    <location>
        <begin position="46"/>
        <end position="55"/>
    </location>
</feature>
<dbReference type="GO" id="GO:0006437">
    <property type="term" value="P:tyrosyl-tRNA aminoacylation"/>
    <property type="evidence" value="ECO:0007669"/>
    <property type="project" value="UniProtKB-UniRule"/>
</dbReference>
<dbReference type="PROSITE" id="PS50889">
    <property type="entry name" value="S4"/>
    <property type="match status" value="1"/>
</dbReference>
<evidence type="ECO:0000256" key="1">
    <source>
        <dbReference type="ARBA" id="ARBA00004496"/>
    </source>
</evidence>
<comment type="subunit">
    <text evidence="11">Homodimer.</text>
</comment>
<dbReference type="Gene3D" id="3.10.290.10">
    <property type="entry name" value="RNA-binding S4 domain"/>
    <property type="match status" value="1"/>
</dbReference>
<evidence type="ECO:0000256" key="4">
    <source>
        <dbReference type="ARBA" id="ARBA00022741"/>
    </source>
</evidence>
<comment type="function">
    <text evidence="11">Catalyzes the attachment of tyrosine to tRNA(Tyr) in a two-step reaction: tyrosine is first activated by ATP to form Tyr-AMP and then transferred to the acceptor end of tRNA(Tyr).</text>
</comment>
<reference evidence="15 17" key="2">
    <citation type="submission" date="2023-07" db="EMBL/GenBank/DDBJ databases">
        <title>Genomic Encyclopedia of Type Strains, Phase IV (KMG-IV): sequencing the most valuable type-strain genomes for metagenomic binning, comparative biology and taxonomic classification.</title>
        <authorList>
            <person name="Goeker M."/>
        </authorList>
    </citation>
    <scope>NUCLEOTIDE SEQUENCE [LARGE SCALE GENOMIC DNA]</scope>
    <source>
        <strain evidence="15 17">DSM 338</strain>
    </source>
</reference>
<dbReference type="EMBL" id="BSDO01000002">
    <property type="protein sequence ID" value="GLI22387.1"/>
    <property type="molecule type" value="Genomic_DNA"/>
</dbReference>
<evidence type="ECO:0000256" key="9">
    <source>
        <dbReference type="ARBA" id="ARBA00048248"/>
    </source>
</evidence>
<protein>
    <recommendedName>
        <fullName evidence="11">Tyrosine--tRNA ligase</fullName>
        <ecNumber evidence="11">6.1.1.1</ecNumber>
    </recommendedName>
    <alternativeName>
        <fullName evidence="11">Tyrosyl-tRNA synthetase</fullName>
        <shortName evidence="11">TyrRS</shortName>
    </alternativeName>
</protein>
<dbReference type="FunFam" id="1.10.240.10:FF:000001">
    <property type="entry name" value="Tyrosine--tRNA ligase"/>
    <property type="match status" value="1"/>
</dbReference>
<dbReference type="Gene3D" id="1.10.240.10">
    <property type="entry name" value="Tyrosyl-Transfer RNA Synthetase"/>
    <property type="match status" value="1"/>
</dbReference>
<dbReference type="GO" id="GO:0005829">
    <property type="term" value="C:cytosol"/>
    <property type="evidence" value="ECO:0007669"/>
    <property type="project" value="TreeGrafter"/>
</dbReference>
<dbReference type="EMBL" id="JAVDPY010000001">
    <property type="protein sequence ID" value="MDR6331819.1"/>
    <property type="molecule type" value="Genomic_DNA"/>
</dbReference>
<evidence type="ECO:0000313" key="16">
    <source>
        <dbReference type="Proteomes" id="UP001144397"/>
    </source>
</evidence>
<comment type="caution">
    <text evidence="14">The sequence shown here is derived from an EMBL/GenBank/DDBJ whole genome shotgun (WGS) entry which is preliminary data.</text>
</comment>
<keyword evidence="6 12" id="KW-0694">RNA-binding</keyword>
<evidence type="ECO:0000259" key="13">
    <source>
        <dbReference type="Pfam" id="PF22421"/>
    </source>
</evidence>
<dbReference type="HAMAP" id="MF_02006">
    <property type="entry name" value="Tyr_tRNA_synth_type1"/>
    <property type="match status" value="1"/>
</dbReference>
<dbReference type="Proteomes" id="UP001144397">
    <property type="component" value="Unassembled WGS sequence"/>
</dbReference>
<dbReference type="InterPro" id="IPR054608">
    <property type="entry name" value="SYY-like_C"/>
</dbReference>
<keyword evidence="17" id="KW-1185">Reference proteome</keyword>
<evidence type="ECO:0000256" key="10">
    <source>
        <dbReference type="ARBA" id="ARBA00060965"/>
    </source>
</evidence>
<dbReference type="CDD" id="cd00805">
    <property type="entry name" value="TyrRS_core"/>
    <property type="match status" value="1"/>
</dbReference>
<comment type="catalytic activity">
    <reaction evidence="9 11">
        <text>tRNA(Tyr) + L-tyrosine + ATP = L-tyrosyl-tRNA(Tyr) + AMP + diphosphate + H(+)</text>
        <dbReference type="Rhea" id="RHEA:10220"/>
        <dbReference type="Rhea" id="RHEA-COMP:9706"/>
        <dbReference type="Rhea" id="RHEA-COMP:9707"/>
        <dbReference type="ChEBI" id="CHEBI:15378"/>
        <dbReference type="ChEBI" id="CHEBI:30616"/>
        <dbReference type="ChEBI" id="CHEBI:33019"/>
        <dbReference type="ChEBI" id="CHEBI:58315"/>
        <dbReference type="ChEBI" id="CHEBI:78442"/>
        <dbReference type="ChEBI" id="CHEBI:78536"/>
        <dbReference type="ChEBI" id="CHEBI:456215"/>
        <dbReference type="EC" id="6.1.1.1"/>
    </reaction>
</comment>
<dbReference type="InterPro" id="IPR014729">
    <property type="entry name" value="Rossmann-like_a/b/a_fold"/>
</dbReference>
<dbReference type="GO" id="GO:0005524">
    <property type="term" value="F:ATP binding"/>
    <property type="evidence" value="ECO:0007669"/>
    <property type="project" value="UniProtKB-UniRule"/>
</dbReference>
<keyword evidence="3 11" id="KW-0436">Ligase</keyword>
<evidence type="ECO:0000313" key="17">
    <source>
        <dbReference type="Proteomes" id="UP001245370"/>
    </source>
</evidence>
<dbReference type="EC" id="6.1.1.1" evidence="11"/>
<dbReference type="Pfam" id="PF22421">
    <property type="entry name" value="SYY_C-terminal"/>
    <property type="match status" value="1"/>
</dbReference>
<keyword evidence="5 11" id="KW-0067">ATP-binding</keyword>
<reference evidence="14" key="1">
    <citation type="submission" date="2022-12" db="EMBL/GenBank/DDBJ databases">
        <title>Reference genome sequencing for broad-spectrum identification of bacterial and archaeal isolates by mass spectrometry.</title>
        <authorList>
            <person name="Sekiguchi Y."/>
            <person name="Tourlousse D.M."/>
        </authorList>
    </citation>
    <scope>NUCLEOTIDE SEQUENCE</scope>
    <source>
        <strain evidence="14">301</strain>
    </source>
</reference>
<evidence type="ECO:0000256" key="12">
    <source>
        <dbReference type="PROSITE-ProRule" id="PRU00182"/>
    </source>
</evidence>
<organism evidence="14 16">
    <name type="scientific">Xanthobacter flavus</name>
    <dbReference type="NCBI Taxonomy" id="281"/>
    <lineage>
        <taxon>Bacteria</taxon>
        <taxon>Pseudomonadati</taxon>
        <taxon>Pseudomonadota</taxon>
        <taxon>Alphaproteobacteria</taxon>
        <taxon>Hyphomicrobiales</taxon>
        <taxon>Xanthobacteraceae</taxon>
        <taxon>Xanthobacter</taxon>
    </lineage>
</organism>
<keyword evidence="7 11" id="KW-0648">Protein biosynthesis</keyword>
<keyword evidence="4 11" id="KW-0547">Nucleotide-binding</keyword>
<dbReference type="InterPro" id="IPR024107">
    <property type="entry name" value="Tyr-tRNA-ligase_bac_1"/>
</dbReference>
<evidence type="ECO:0000256" key="7">
    <source>
        <dbReference type="ARBA" id="ARBA00022917"/>
    </source>
</evidence>
<keyword evidence="8 11" id="KW-0030">Aminoacyl-tRNA synthetase</keyword>
<sequence>MTSPSFRSDFLRTLSERGYIHQCSDLERLDAKAAEGPITAYIGFDATASSLHAGHLLSIMMLRTLQRTGHRPIALMGGGTTKIGDPSGKDEARKMLTDQQISDNIASIRKVFARFLDFDGGAIMENNAGWLDELKYIPLLREVGPHFTINRMLTFDSVKLRLEREQPLTFLEFNYMILQAYDFVELNRRHGCMLQMGGSDQWGNIVNGMELGRRMHGADLFALTTPLLTTSSGAKMGKTAGGAVWLDADLLSPYEYWQYWRNAGDADVERFLKLFTELPLDEIARLAALQGQEINIAKEVLATEATALLHGREAAEKAKETARTTFEQGALAVDLPTVELPRAKLEAGLPVANAFVEAGLVASTSEARRQIKGGGLRVNDAVVTDEKAVIDLSSLTPEGVVKLSMGKKKHVLLKPV</sequence>
<dbReference type="InterPro" id="IPR002305">
    <property type="entry name" value="aa-tRNA-synth_Ic"/>
</dbReference>
<dbReference type="NCBIfam" id="TIGR00234">
    <property type="entry name" value="tyrS"/>
    <property type="match status" value="1"/>
</dbReference>
<evidence type="ECO:0000256" key="3">
    <source>
        <dbReference type="ARBA" id="ARBA00022598"/>
    </source>
</evidence>
<dbReference type="InterPro" id="IPR036986">
    <property type="entry name" value="S4_RNA-bd_sf"/>
</dbReference>
<name>A0A9W6CNF9_XANFL</name>
<dbReference type="PANTHER" id="PTHR11766:SF0">
    <property type="entry name" value="TYROSINE--TRNA LIGASE, MITOCHONDRIAL"/>
    <property type="match status" value="1"/>
</dbReference>
<feature type="binding site" evidence="11">
    <location>
        <position position="41"/>
    </location>
    <ligand>
        <name>L-tyrosine</name>
        <dbReference type="ChEBI" id="CHEBI:58315"/>
    </ligand>
</feature>
<dbReference type="CDD" id="cd00165">
    <property type="entry name" value="S4"/>
    <property type="match status" value="1"/>
</dbReference>
<feature type="domain" description="Tyrosine--tRNA ligase SYY-like C-terminal" evidence="13">
    <location>
        <begin position="334"/>
        <end position="412"/>
    </location>
</feature>
<dbReference type="AlphaFoldDB" id="A0A9W6CNF9"/>
<dbReference type="GO" id="GO:0003723">
    <property type="term" value="F:RNA binding"/>
    <property type="evidence" value="ECO:0007669"/>
    <property type="project" value="UniProtKB-KW"/>
</dbReference>
<dbReference type="RefSeq" id="WP_281807401.1">
    <property type="nucleotide sequence ID" value="NZ_BSDO01000002.1"/>
</dbReference>
<evidence type="ECO:0000256" key="5">
    <source>
        <dbReference type="ARBA" id="ARBA00022840"/>
    </source>
</evidence>
<feature type="binding site" evidence="11">
    <location>
        <position position="179"/>
    </location>
    <ligand>
        <name>L-tyrosine</name>
        <dbReference type="ChEBI" id="CHEBI:58315"/>
    </ligand>
</feature>
<dbReference type="InterPro" id="IPR002307">
    <property type="entry name" value="Tyr-tRNA-ligase"/>
</dbReference>
<evidence type="ECO:0000256" key="2">
    <source>
        <dbReference type="ARBA" id="ARBA00022490"/>
    </source>
</evidence>
<feature type="short sequence motif" description="'KMSKS' region" evidence="11">
    <location>
        <begin position="235"/>
        <end position="239"/>
    </location>
</feature>
<keyword evidence="2 11" id="KW-0963">Cytoplasm</keyword>
<dbReference type="PANTHER" id="PTHR11766">
    <property type="entry name" value="TYROSYL-TRNA SYNTHETASE"/>
    <property type="match status" value="1"/>
</dbReference>
<accession>A0A9W6CNF9</accession>
<dbReference type="Pfam" id="PF00579">
    <property type="entry name" value="tRNA-synt_1b"/>
    <property type="match status" value="1"/>
</dbReference>
<dbReference type="PRINTS" id="PR01040">
    <property type="entry name" value="TRNASYNTHTYR"/>
</dbReference>
<evidence type="ECO:0000313" key="14">
    <source>
        <dbReference type="EMBL" id="GLI22387.1"/>
    </source>
</evidence>
<dbReference type="Proteomes" id="UP001245370">
    <property type="component" value="Unassembled WGS sequence"/>
</dbReference>
<dbReference type="InterPro" id="IPR024088">
    <property type="entry name" value="Tyr-tRNA-ligase_bac-type"/>
</dbReference>
<gene>
    <name evidence="11 14" type="primary">tyrS</name>
    <name evidence="15" type="ORF">GGQ86_000266</name>
    <name evidence="14" type="ORF">XFLAVUS301_20610</name>
</gene>
<dbReference type="SUPFAM" id="SSF52374">
    <property type="entry name" value="Nucleotidylyl transferase"/>
    <property type="match status" value="1"/>
</dbReference>
<feature type="binding site" evidence="11">
    <location>
        <position position="175"/>
    </location>
    <ligand>
        <name>L-tyrosine</name>
        <dbReference type="ChEBI" id="CHEBI:58315"/>
    </ligand>
</feature>
<evidence type="ECO:0000256" key="11">
    <source>
        <dbReference type="HAMAP-Rule" id="MF_02006"/>
    </source>
</evidence>
<dbReference type="FunFam" id="3.40.50.620:FF:000008">
    <property type="entry name" value="Tyrosine--tRNA ligase"/>
    <property type="match status" value="1"/>
</dbReference>
<evidence type="ECO:0000256" key="6">
    <source>
        <dbReference type="ARBA" id="ARBA00022884"/>
    </source>
</evidence>
<dbReference type="GO" id="GO:0042803">
    <property type="term" value="F:protein homodimerization activity"/>
    <property type="evidence" value="ECO:0007669"/>
    <property type="project" value="UniProtKB-ARBA"/>
</dbReference>
<dbReference type="GO" id="GO:0004831">
    <property type="term" value="F:tyrosine-tRNA ligase activity"/>
    <property type="evidence" value="ECO:0007669"/>
    <property type="project" value="UniProtKB-UniRule"/>
</dbReference>
<proteinExistence type="inferred from homology"/>
<evidence type="ECO:0000313" key="15">
    <source>
        <dbReference type="EMBL" id="MDR6331819.1"/>
    </source>
</evidence>
<comment type="subcellular location">
    <subcellularLocation>
        <location evidence="1 11">Cytoplasm</location>
    </subcellularLocation>
</comment>